<organism evidence="1 2">
    <name type="scientific">Mammaliicoccus lentus</name>
    <name type="common">Staphylococcus lentus</name>
    <dbReference type="NCBI Taxonomy" id="42858"/>
    <lineage>
        <taxon>Bacteria</taxon>
        <taxon>Bacillati</taxon>
        <taxon>Bacillota</taxon>
        <taxon>Bacilli</taxon>
        <taxon>Bacillales</taxon>
        <taxon>Staphylococcaceae</taxon>
        <taxon>Mammaliicoccus</taxon>
    </lineage>
</organism>
<evidence type="ECO:0000313" key="2">
    <source>
        <dbReference type="Proteomes" id="UP000770161"/>
    </source>
</evidence>
<sequence>MNTNTLIEIPERYKQFRMDITNFATSKDNKRIENNDKGICIYFDDTDNIKPLLFDRDIVILDDEFNGTPFSKYVAEIRFCDESTFEIKTLSNYVSVNNTTHPIEDINNINIIGKVIKLIRSFD</sequence>
<protein>
    <recommendedName>
        <fullName evidence="3">Peptidase S24/S26A/S26B/S26C domain-containing protein</fullName>
    </recommendedName>
</protein>
<dbReference type="EMBL" id="JAHLZN010000001">
    <property type="protein sequence ID" value="MBU6112490.1"/>
    <property type="molecule type" value="Genomic_DNA"/>
</dbReference>
<evidence type="ECO:0008006" key="3">
    <source>
        <dbReference type="Google" id="ProtNLM"/>
    </source>
</evidence>
<proteinExistence type="predicted"/>
<dbReference type="RefSeq" id="WP_216683139.1">
    <property type="nucleotide sequence ID" value="NZ_JAHLZN010000001.1"/>
</dbReference>
<gene>
    <name evidence="1" type="ORF">KQ656_00895</name>
</gene>
<accession>A0ABS6GWD8</accession>
<comment type="caution">
    <text evidence="1">The sequence shown here is derived from an EMBL/GenBank/DDBJ whole genome shotgun (WGS) entry which is preliminary data.</text>
</comment>
<evidence type="ECO:0000313" key="1">
    <source>
        <dbReference type="EMBL" id="MBU6112490.1"/>
    </source>
</evidence>
<name>A0ABS6GWD8_MAMLE</name>
<dbReference type="Proteomes" id="UP000770161">
    <property type="component" value="Unassembled WGS sequence"/>
</dbReference>
<keyword evidence="2" id="KW-1185">Reference proteome</keyword>
<reference evidence="1 2" key="1">
    <citation type="submission" date="2021-06" db="EMBL/GenBank/DDBJ databases">
        <title>Staphylococcus lentus K169 genome sequencing.</title>
        <authorList>
            <person name="Sundareshan S."/>
            <person name="Akhila D.S."/>
            <person name="Prachi D."/>
            <person name="Sivakumar R."/>
            <person name="Rajendhran J."/>
            <person name="Isloor S."/>
            <person name="Hegde N.R."/>
        </authorList>
    </citation>
    <scope>NUCLEOTIDE SEQUENCE [LARGE SCALE GENOMIC DNA]</scope>
    <source>
        <strain evidence="1 2">K169</strain>
    </source>
</reference>